<protein>
    <submittedName>
        <fullName evidence="1">Uncharacterized protein</fullName>
    </submittedName>
</protein>
<evidence type="ECO:0000313" key="1">
    <source>
        <dbReference type="EMBL" id="ADO98062.1"/>
    </source>
</evidence>
<dbReference type="Proteomes" id="UP000006526">
    <property type="component" value="Segment"/>
</dbReference>
<organism evidence="1 2">
    <name type="scientific">Synechococcus phage S-SSM5</name>
    <dbReference type="NCBI Taxonomy" id="445685"/>
    <lineage>
        <taxon>Viruses</taxon>
        <taxon>Duplodnaviria</taxon>
        <taxon>Heunggongvirae</taxon>
        <taxon>Uroviricota</taxon>
        <taxon>Caudoviricetes</taxon>
        <taxon>Pantevenvirales</taxon>
        <taxon>Kyanoviridae</taxon>
        <taxon>Glaucusvirus</taxon>
        <taxon>Glaucusvirus ssm5</taxon>
    </lineage>
</organism>
<dbReference type="GeneID" id="10329357"/>
<accession>E3SK48</accession>
<proteinExistence type="predicted"/>
<sequence length="56" mass="6402">MELHELWGGVSLLPLGHRNVFYQTENGSKVRSINCHKGLHRGPFSCYNYSIDTELP</sequence>
<dbReference type="KEGG" id="vg:10329357"/>
<name>E3SK48_9CAUD</name>
<gene>
    <name evidence="1" type="ORF">SSSM5_005</name>
</gene>
<keyword evidence="2" id="KW-1185">Reference proteome</keyword>
<evidence type="ECO:0000313" key="2">
    <source>
        <dbReference type="Proteomes" id="UP000006526"/>
    </source>
</evidence>
<dbReference type="EMBL" id="GU071097">
    <property type="protein sequence ID" value="ADO98062.1"/>
    <property type="molecule type" value="Genomic_DNA"/>
</dbReference>
<reference evidence="1 2" key="1">
    <citation type="journal article" date="2010" name="Environ. Microbiol.">
        <title>Genomic analysis of oceanic cyanobacterial myoviruses compared with T4-like myoviruses from diverse hosts and environments.</title>
        <authorList>
            <person name="Sullivan M.B."/>
            <person name="Huang K.H."/>
            <person name="Ignacio-Espinoza J.C."/>
            <person name="Berlin A.M."/>
            <person name="Kelly L."/>
            <person name="Weigele P.R."/>
            <person name="DeFrancesco A.S."/>
            <person name="Kern S.E."/>
            <person name="Thompson L.R."/>
            <person name="Young S."/>
            <person name="Yandava C."/>
            <person name="Fu R."/>
            <person name="Krastins B."/>
            <person name="Chase M."/>
            <person name="Sarracino D."/>
            <person name="Osburne M.S."/>
            <person name="Henn M.R."/>
            <person name="Chisholm S.W."/>
        </authorList>
    </citation>
    <scope>NUCLEOTIDE SEQUENCE [LARGE SCALE GENOMIC DNA]</scope>
    <source>
        <strain evidence="1">8102-12</strain>
    </source>
</reference>
<dbReference type="RefSeq" id="YP_004324611.1">
    <property type="nucleotide sequence ID" value="NC_015289.1"/>
</dbReference>